<proteinExistence type="predicted"/>
<dbReference type="Proteomes" id="UP000252085">
    <property type="component" value="Unassembled WGS sequence"/>
</dbReference>
<comment type="caution">
    <text evidence="1">The sequence shown here is derived from an EMBL/GenBank/DDBJ whole genome shotgun (WGS) entry which is preliminary data.</text>
</comment>
<gene>
    <name evidence="1" type="ORF">A6769_28135</name>
</gene>
<dbReference type="AlphaFoldDB" id="A0A367R919"/>
<accession>A0A367R919</accession>
<name>A0A367R919_NOSPU</name>
<evidence type="ECO:0000313" key="1">
    <source>
        <dbReference type="EMBL" id="RCJ32401.1"/>
    </source>
</evidence>
<evidence type="ECO:0000313" key="2">
    <source>
        <dbReference type="Proteomes" id="UP000252085"/>
    </source>
</evidence>
<protein>
    <submittedName>
        <fullName evidence="1">Uncharacterized protein</fullName>
    </submittedName>
</protein>
<dbReference type="EMBL" id="LXQE01000166">
    <property type="protein sequence ID" value="RCJ32401.1"/>
    <property type="molecule type" value="Genomic_DNA"/>
</dbReference>
<sequence length="122" mass="13629">MANKENLEEIRQTVTKAIDVAKEKANNALESGIISDSEWQKAKDEWGKWETIESEINGNIFNGTLNNILNNDLNSPRSQIEQATNRLNKSAGKIEDFNNFLSAINNGLKLVVNTIKPFSPIV</sequence>
<organism evidence="1 2">
    <name type="scientific">Nostoc punctiforme NIES-2108</name>
    <dbReference type="NCBI Taxonomy" id="1356359"/>
    <lineage>
        <taxon>Bacteria</taxon>
        <taxon>Bacillati</taxon>
        <taxon>Cyanobacteriota</taxon>
        <taxon>Cyanophyceae</taxon>
        <taxon>Nostocales</taxon>
        <taxon>Nostocaceae</taxon>
        <taxon>Nostoc</taxon>
    </lineage>
</organism>
<reference evidence="1 2" key="1">
    <citation type="submission" date="2016-04" db="EMBL/GenBank/DDBJ databases">
        <authorList>
            <person name="Evans L.H."/>
            <person name="Alamgir A."/>
            <person name="Owens N."/>
            <person name="Weber N.D."/>
            <person name="Virtaneva K."/>
            <person name="Barbian K."/>
            <person name="Babar A."/>
            <person name="Rosenke K."/>
        </authorList>
    </citation>
    <scope>NUCLEOTIDE SEQUENCE [LARGE SCALE GENOMIC DNA]</scope>
    <source>
        <strain evidence="1">NIES-2108</strain>
    </source>
</reference>